<dbReference type="GO" id="GO:0003700">
    <property type="term" value="F:DNA-binding transcription factor activity"/>
    <property type="evidence" value="ECO:0007669"/>
    <property type="project" value="InterPro"/>
</dbReference>
<accession>A0AAN9R981</accession>
<keyword evidence="3" id="KW-1185">Reference proteome</keyword>
<dbReference type="Proteomes" id="UP001367508">
    <property type="component" value="Unassembled WGS sequence"/>
</dbReference>
<sequence>MSLVLGMDNDFIGDYELYDFVFDFAFLNKFFSNGAENNITENKIDHDSLLSSDVSVSDTLNVTKHIDVNLPHQLDPKSEAGRWIKRRKFKKGTEEYILWKREIKLKNRISARKSIEKKQAHIRELEAKILKLKAEIEFKKKVVEIFPNSKPAGRLCGLRRAFSMSDFYLPIQAAADEANTTGGISKHN</sequence>
<dbReference type="InterPro" id="IPR046347">
    <property type="entry name" value="bZIP_sf"/>
</dbReference>
<comment type="caution">
    <text evidence="2">The sequence shown here is derived from an EMBL/GenBank/DDBJ whole genome shotgun (WGS) entry which is preliminary data.</text>
</comment>
<protein>
    <recommendedName>
        <fullName evidence="4">BZIP domain-containing protein</fullName>
    </recommendedName>
</protein>
<reference evidence="2 3" key="1">
    <citation type="submission" date="2024-01" db="EMBL/GenBank/DDBJ databases">
        <title>The genomes of 5 underutilized Papilionoideae crops provide insights into root nodulation and disease resistanc.</title>
        <authorList>
            <person name="Jiang F."/>
        </authorList>
    </citation>
    <scope>NUCLEOTIDE SEQUENCE [LARGE SCALE GENOMIC DNA]</scope>
    <source>
        <strain evidence="2">LVBAO_FW01</strain>
        <tissue evidence="2">Leaves</tissue>
    </source>
</reference>
<evidence type="ECO:0000256" key="1">
    <source>
        <dbReference type="SAM" id="Coils"/>
    </source>
</evidence>
<gene>
    <name evidence="2" type="ORF">VNO77_06036</name>
</gene>
<dbReference type="SUPFAM" id="SSF57959">
    <property type="entry name" value="Leucine zipper domain"/>
    <property type="match status" value="1"/>
</dbReference>
<proteinExistence type="predicted"/>
<keyword evidence="1" id="KW-0175">Coiled coil</keyword>
<name>A0AAN9R981_CANGL</name>
<dbReference type="Gene3D" id="1.20.5.170">
    <property type="match status" value="1"/>
</dbReference>
<evidence type="ECO:0008006" key="4">
    <source>
        <dbReference type="Google" id="ProtNLM"/>
    </source>
</evidence>
<organism evidence="2 3">
    <name type="scientific">Canavalia gladiata</name>
    <name type="common">Sword bean</name>
    <name type="synonym">Dolichos gladiatus</name>
    <dbReference type="NCBI Taxonomy" id="3824"/>
    <lineage>
        <taxon>Eukaryota</taxon>
        <taxon>Viridiplantae</taxon>
        <taxon>Streptophyta</taxon>
        <taxon>Embryophyta</taxon>
        <taxon>Tracheophyta</taxon>
        <taxon>Spermatophyta</taxon>
        <taxon>Magnoliopsida</taxon>
        <taxon>eudicotyledons</taxon>
        <taxon>Gunneridae</taxon>
        <taxon>Pentapetalae</taxon>
        <taxon>rosids</taxon>
        <taxon>fabids</taxon>
        <taxon>Fabales</taxon>
        <taxon>Fabaceae</taxon>
        <taxon>Papilionoideae</taxon>
        <taxon>50 kb inversion clade</taxon>
        <taxon>NPAAA clade</taxon>
        <taxon>indigoferoid/millettioid clade</taxon>
        <taxon>Phaseoleae</taxon>
        <taxon>Canavalia</taxon>
    </lineage>
</organism>
<evidence type="ECO:0000313" key="3">
    <source>
        <dbReference type="Proteomes" id="UP001367508"/>
    </source>
</evidence>
<feature type="coiled-coil region" evidence="1">
    <location>
        <begin position="108"/>
        <end position="142"/>
    </location>
</feature>
<dbReference type="AlphaFoldDB" id="A0AAN9R981"/>
<dbReference type="EMBL" id="JAYMYQ010000001">
    <property type="protein sequence ID" value="KAK7363876.1"/>
    <property type="molecule type" value="Genomic_DNA"/>
</dbReference>
<dbReference type="CDD" id="cd14686">
    <property type="entry name" value="bZIP"/>
    <property type="match status" value="1"/>
</dbReference>
<evidence type="ECO:0000313" key="2">
    <source>
        <dbReference type="EMBL" id="KAK7363876.1"/>
    </source>
</evidence>